<evidence type="ECO:0000256" key="1">
    <source>
        <dbReference type="SAM" id="MobiDB-lite"/>
    </source>
</evidence>
<keyword evidence="3" id="KW-1185">Reference proteome</keyword>
<sequence>MAIRARDGGPPPRLDRITGPDRTGTAFAVVDAVGRFVDVSLQPGWWSALGAARVAAGLLEALETARLKAALVPMILRRNGYEESPSKHRMPEELRPGDEGFLDAARGRITEAYRLIDDAGKRLREREAVRMVGGPRGLFRVHARGGRIERAEAIGVQGPDDTDRLLADARAALAELARVRGELARARGEL</sequence>
<accession>A0ABW6WN37</accession>
<dbReference type="Proteomes" id="UP001602245">
    <property type="component" value="Unassembled WGS sequence"/>
</dbReference>
<comment type="caution">
    <text evidence="2">The sequence shown here is derived from an EMBL/GenBank/DDBJ whole genome shotgun (WGS) entry which is preliminary data.</text>
</comment>
<dbReference type="RefSeq" id="WP_020513828.1">
    <property type="nucleotide sequence ID" value="NZ_JBIAZU010000005.1"/>
</dbReference>
<dbReference type="EMBL" id="JBIAZU010000005">
    <property type="protein sequence ID" value="MFF5293880.1"/>
    <property type="molecule type" value="Genomic_DNA"/>
</dbReference>
<evidence type="ECO:0000313" key="2">
    <source>
        <dbReference type="EMBL" id="MFF5293880.1"/>
    </source>
</evidence>
<gene>
    <name evidence="2" type="ORF">ACFY35_30985</name>
</gene>
<protein>
    <submittedName>
        <fullName evidence="2">Uncharacterized protein</fullName>
    </submittedName>
</protein>
<reference evidence="2 3" key="1">
    <citation type="submission" date="2024-10" db="EMBL/GenBank/DDBJ databases">
        <title>The Natural Products Discovery Center: Release of the First 8490 Sequenced Strains for Exploring Actinobacteria Biosynthetic Diversity.</title>
        <authorList>
            <person name="Kalkreuter E."/>
            <person name="Kautsar S.A."/>
            <person name="Yang D."/>
            <person name="Bader C.D."/>
            <person name="Teijaro C.N."/>
            <person name="Fluegel L."/>
            <person name="Davis C.M."/>
            <person name="Simpson J.R."/>
            <person name="Lauterbach L."/>
            <person name="Steele A.D."/>
            <person name="Gui C."/>
            <person name="Meng S."/>
            <person name="Li G."/>
            <person name="Viehrig K."/>
            <person name="Ye F."/>
            <person name="Su P."/>
            <person name="Kiefer A.F."/>
            <person name="Nichols A."/>
            <person name="Cepeda A.J."/>
            <person name="Yan W."/>
            <person name="Fan B."/>
            <person name="Jiang Y."/>
            <person name="Adhikari A."/>
            <person name="Zheng C.-J."/>
            <person name="Schuster L."/>
            <person name="Cowan T.M."/>
            <person name="Smanski M.J."/>
            <person name="Chevrette M.G."/>
            <person name="De Carvalho L.P.S."/>
            <person name="Shen B."/>
        </authorList>
    </citation>
    <scope>NUCLEOTIDE SEQUENCE [LARGE SCALE GENOMIC DNA]</scope>
    <source>
        <strain evidence="2 3">NPDC000087</strain>
    </source>
</reference>
<name>A0ABW6WN37_9ACTN</name>
<feature type="compositionally biased region" description="Basic and acidic residues" evidence="1">
    <location>
        <begin position="1"/>
        <end position="19"/>
    </location>
</feature>
<proteinExistence type="predicted"/>
<evidence type="ECO:0000313" key="3">
    <source>
        <dbReference type="Proteomes" id="UP001602245"/>
    </source>
</evidence>
<organism evidence="2 3">
    <name type="scientific">Paractinoplanes globisporus</name>
    <dbReference type="NCBI Taxonomy" id="113565"/>
    <lineage>
        <taxon>Bacteria</taxon>
        <taxon>Bacillati</taxon>
        <taxon>Actinomycetota</taxon>
        <taxon>Actinomycetes</taxon>
        <taxon>Micromonosporales</taxon>
        <taxon>Micromonosporaceae</taxon>
        <taxon>Paractinoplanes</taxon>
    </lineage>
</organism>
<feature type="region of interest" description="Disordered" evidence="1">
    <location>
        <begin position="1"/>
        <end position="21"/>
    </location>
</feature>